<dbReference type="Proteomes" id="UP000054630">
    <property type="component" value="Unassembled WGS sequence"/>
</dbReference>
<gene>
    <name evidence="1" type="ORF">T07_1674</name>
</gene>
<accession>A0A0V0SCD8</accession>
<dbReference type="AlphaFoldDB" id="A0A0V0SCD8"/>
<protein>
    <submittedName>
        <fullName evidence="1">Uncharacterized protein</fullName>
    </submittedName>
</protein>
<name>A0A0V0SCD8_9BILA</name>
<organism evidence="1 2">
    <name type="scientific">Trichinella nelsoni</name>
    <dbReference type="NCBI Taxonomy" id="6336"/>
    <lineage>
        <taxon>Eukaryota</taxon>
        <taxon>Metazoa</taxon>
        <taxon>Ecdysozoa</taxon>
        <taxon>Nematoda</taxon>
        <taxon>Enoplea</taxon>
        <taxon>Dorylaimia</taxon>
        <taxon>Trichinellida</taxon>
        <taxon>Trichinellidae</taxon>
        <taxon>Trichinella</taxon>
    </lineage>
</organism>
<proteinExistence type="predicted"/>
<comment type="caution">
    <text evidence="1">The sequence shown here is derived from an EMBL/GenBank/DDBJ whole genome shotgun (WGS) entry which is preliminary data.</text>
</comment>
<evidence type="ECO:0000313" key="1">
    <source>
        <dbReference type="EMBL" id="KRX24386.1"/>
    </source>
</evidence>
<evidence type="ECO:0000313" key="2">
    <source>
        <dbReference type="Proteomes" id="UP000054630"/>
    </source>
</evidence>
<dbReference type="EMBL" id="JYDL01000018">
    <property type="protein sequence ID" value="KRX24386.1"/>
    <property type="molecule type" value="Genomic_DNA"/>
</dbReference>
<sequence>MYMINLLDTISAPLYKINVSCGSTAQDFTSNTFYLTASSTSVYTTHRSISNIFRFPWNGYEGRDSRGGGWVTELGAEMDVRRVEGGEETCKVNE</sequence>
<keyword evidence="2" id="KW-1185">Reference proteome</keyword>
<reference evidence="1 2" key="1">
    <citation type="submission" date="2015-01" db="EMBL/GenBank/DDBJ databases">
        <title>Evolution of Trichinella species and genotypes.</title>
        <authorList>
            <person name="Korhonen P.K."/>
            <person name="Edoardo P."/>
            <person name="Giuseppe L.R."/>
            <person name="Gasser R.B."/>
        </authorList>
    </citation>
    <scope>NUCLEOTIDE SEQUENCE [LARGE SCALE GENOMIC DNA]</scope>
    <source>
        <strain evidence="1">ISS37</strain>
    </source>
</reference>